<comment type="caution">
    <text evidence="2">The sequence shown here is derived from an EMBL/GenBank/DDBJ whole genome shotgun (WGS) entry which is preliminary data.</text>
</comment>
<protein>
    <submittedName>
        <fullName evidence="2">Uncharacterized protein</fullName>
    </submittedName>
</protein>
<accession>A0ABW5WS27</accession>
<sequence>MKIKVLNDFKDIHSQQLYKADSTIEVSKERYDEMKQNLAKYDGEFLKEIKQRKARKKKEVASEEEGA</sequence>
<keyword evidence="1" id="KW-0175">Coiled coil</keyword>
<feature type="coiled-coil region" evidence="1">
    <location>
        <begin position="24"/>
        <end position="66"/>
    </location>
</feature>
<evidence type="ECO:0000313" key="3">
    <source>
        <dbReference type="Proteomes" id="UP001597519"/>
    </source>
</evidence>
<proteinExistence type="predicted"/>
<gene>
    <name evidence="2" type="ORF">ACFSX4_02045</name>
</gene>
<evidence type="ECO:0000256" key="1">
    <source>
        <dbReference type="SAM" id="Coils"/>
    </source>
</evidence>
<dbReference type="Proteomes" id="UP001597519">
    <property type="component" value="Unassembled WGS sequence"/>
</dbReference>
<name>A0ABW5WS27_9STAP</name>
<organism evidence="2 3">
    <name type="scientific">Corticicoccus populi</name>
    <dbReference type="NCBI Taxonomy" id="1812821"/>
    <lineage>
        <taxon>Bacteria</taxon>
        <taxon>Bacillati</taxon>
        <taxon>Bacillota</taxon>
        <taxon>Bacilli</taxon>
        <taxon>Bacillales</taxon>
        <taxon>Staphylococcaceae</taxon>
        <taxon>Corticicoccus</taxon>
    </lineage>
</organism>
<reference evidence="3" key="1">
    <citation type="journal article" date="2019" name="Int. J. Syst. Evol. Microbiol.">
        <title>The Global Catalogue of Microorganisms (GCM) 10K type strain sequencing project: providing services to taxonomists for standard genome sequencing and annotation.</title>
        <authorList>
            <consortium name="The Broad Institute Genomics Platform"/>
            <consortium name="The Broad Institute Genome Sequencing Center for Infectious Disease"/>
            <person name="Wu L."/>
            <person name="Ma J."/>
        </authorList>
    </citation>
    <scope>NUCLEOTIDE SEQUENCE [LARGE SCALE GENOMIC DNA]</scope>
    <source>
        <strain evidence="3">KCTC 33575</strain>
    </source>
</reference>
<dbReference type="EMBL" id="JBHUOQ010000001">
    <property type="protein sequence ID" value="MFD2829230.1"/>
    <property type="molecule type" value="Genomic_DNA"/>
</dbReference>
<evidence type="ECO:0000313" key="2">
    <source>
        <dbReference type="EMBL" id="MFD2829230.1"/>
    </source>
</evidence>
<keyword evidence="3" id="KW-1185">Reference proteome</keyword>
<dbReference type="RefSeq" id="WP_377771048.1">
    <property type="nucleotide sequence ID" value="NZ_JBHUOQ010000001.1"/>
</dbReference>